<keyword evidence="8 11" id="KW-1133">Transmembrane helix</keyword>
<comment type="pathway">
    <text evidence="11">Cell wall biogenesis; peptidoglycan biosynthesis.</text>
</comment>
<dbReference type="AlphaFoldDB" id="A0A1A9RMZ4"/>
<dbReference type="GO" id="GO:0015648">
    <property type="term" value="F:lipid-linked peptidoglycan transporter activity"/>
    <property type="evidence" value="ECO:0007669"/>
    <property type="project" value="TreeGrafter"/>
</dbReference>
<name>A0A1A9RMZ4_EIKCO</name>
<feature type="transmembrane region" description="Helical" evidence="11">
    <location>
        <begin position="187"/>
        <end position="205"/>
    </location>
</feature>
<protein>
    <recommendedName>
        <fullName evidence="11">Peptidoglycan glycosyltransferase MrdB</fullName>
        <shortName evidence="11">PGT</shortName>
        <ecNumber evidence="11">2.4.99.28</ecNumber>
    </recommendedName>
    <alternativeName>
        <fullName evidence="11">Cell elongation protein RodA</fullName>
    </alternativeName>
    <alternativeName>
        <fullName evidence="11">Cell wall polymerase</fullName>
    </alternativeName>
    <alternativeName>
        <fullName evidence="11">Peptidoglycan polymerase</fullName>
        <shortName evidence="11">PG polymerase</shortName>
    </alternativeName>
</protein>
<dbReference type="GO" id="GO:0071555">
    <property type="term" value="P:cell wall organization"/>
    <property type="evidence" value="ECO:0007669"/>
    <property type="project" value="UniProtKB-KW"/>
</dbReference>
<reference evidence="13" key="1">
    <citation type="submission" date="2016-05" db="EMBL/GenBank/DDBJ databases">
        <title>Draft genome of Corynebacterium afermentans subsp. afermentans LCDC 88199T.</title>
        <authorList>
            <person name="Bernier A.-M."/>
            <person name="Bernard K."/>
        </authorList>
    </citation>
    <scope>NUCLEOTIDE SEQUENCE [LARGE SCALE GENOMIC DNA]</scope>
    <source>
        <strain evidence="13">NML120819</strain>
    </source>
</reference>
<feature type="transmembrane region" description="Helical" evidence="11">
    <location>
        <begin position="342"/>
        <end position="363"/>
    </location>
</feature>
<keyword evidence="7 11" id="KW-0573">Peptidoglycan synthesis</keyword>
<comment type="subcellular location">
    <subcellularLocation>
        <location evidence="11">Cell inner membrane</location>
        <topology evidence="11">Multi-pass membrane protein</topology>
    </subcellularLocation>
    <subcellularLocation>
        <location evidence="1">Membrane</location>
        <topology evidence="1">Multi-pass membrane protein</topology>
    </subcellularLocation>
</comment>
<dbReference type="Proteomes" id="UP000078103">
    <property type="component" value="Unassembled WGS sequence"/>
</dbReference>
<dbReference type="InterPro" id="IPR018365">
    <property type="entry name" value="Cell_cycle_FtsW-rel_CS"/>
</dbReference>
<organism evidence="12 13">
    <name type="scientific">Eikenella corrodens</name>
    <dbReference type="NCBI Taxonomy" id="539"/>
    <lineage>
        <taxon>Bacteria</taxon>
        <taxon>Pseudomonadati</taxon>
        <taxon>Pseudomonadota</taxon>
        <taxon>Betaproteobacteria</taxon>
        <taxon>Neisseriales</taxon>
        <taxon>Neisseriaceae</taxon>
        <taxon>Eikenella</taxon>
    </lineage>
</organism>
<keyword evidence="4 11" id="KW-0808">Transferase</keyword>
<comment type="similarity">
    <text evidence="11">Belongs to the SEDS family. MrdB/RodA subfamily.</text>
</comment>
<proteinExistence type="inferred from homology"/>
<keyword evidence="5 11" id="KW-0812">Transmembrane</keyword>
<evidence type="ECO:0000256" key="7">
    <source>
        <dbReference type="ARBA" id="ARBA00022984"/>
    </source>
</evidence>
<sequence length="370" mass="41163">MQHPSEHTIRRYWRKIWDPMDMWLFYSMLAIYVMSLFLLYSADGQNIGQLENKTLHTIVGFVLLWCIARTRPQVLSNFAIVLYGVSLLMLVGVHFFGVIVNGSQRWLNLGIIRLQPSELMKIALPMTVAWYLQQHETDLGWRHYLAALVLIAAPGFLILKQPDLGTAVLIMASGLFVIFFAGLPWRVIAVAVVGFFASLPLLWQYGMHDYQRTRVLTLLDPTKDPLGAGYHILQSMTAIGSGGVWGKGWLNGTQTHLDYIPESTTDFIFAVYGEEFGLIGNLLLLAVYTIMLGRGLYIAAKAPTLYSRTLAGALTMTLFCYVFVNMGMVSGILPVVGVPLPLVSYGGTATLSIMIIVAMLMGISNQQSKM</sequence>
<evidence type="ECO:0000256" key="6">
    <source>
        <dbReference type="ARBA" id="ARBA00022960"/>
    </source>
</evidence>
<feature type="transmembrane region" description="Helical" evidence="11">
    <location>
        <begin position="80"/>
        <end position="100"/>
    </location>
</feature>
<keyword evidence="6 11" id="KW-0133">Cell shape</keyword>
<evidence type="ECO:0000256" key="1">
    <source>
        <dbReference type="ARBA" id="ARBA00004141"/>
    </source>
</evidence>
<evidence type="ECO:0000313" key="13">
    <source>
        <dbReference type="Proteomes" id="UP000078103"/>
    </source>
</evidence>
<dbReference type="GO" id="GO:0032153">
    <property type="term" value="C:cell division site"/>
    <property type="evidence" value="ECO:0007669"/>
    <property type="project" value="TreeGrafter"/>
</dbReference>
<dbReference type="GO" id="GO:0051301">
    <property type="term" value="P:cell division"/>
    <property type="evidence" value="ECO:0007669"/>
    <property type="project" value="InterPro"/>
</dbReference>
<feature type="transmembrane region" description="Helical" evidence="11">
    <location>
        <begin position="141"/>
        <end position="159"/>
    </location>
</feature>
<keyword evidence="9 11" id="KW-0472">Membrane</keyword>
<dbReference type="InterPro" id="IPR001182">
    <property type="entry name" value="FtsW/RodA"/>
</dbReference>
<dbReference type="HAMAP" id="MF_02079">
    <property type="entry name" value="PGT_RodA"/>
    <property type="match status" value="1"/>
</dbReference>
<feature type="transmembrane region" description="Helical" evidence="11">
    <location>
        <begin position="164"/>
        <end position="181"/>
    </location>
</feature>
<dbReference type="PANTHER" id="PTHR30474:SF1">
    <property type="entry name" value="PEPTIDOGLYCAN GLYCOSYLTRANSFERASE MRDB"/>
    <property type="match status" value="1"/>
</dbReference>
<feature type="transmembrane region" description="Helical" evidence="11">
    <location>
        <begin position="21"/>
        <end position="40"/>
    </location>
</feature>
<evidence type="ECO:0000256" key="9">
    <source>
        <dbReference type="ARBA" id="ARBA00023136"/>
    </source>
</evidence>
<feature type="transmembrane region" description="Helical" evidence="11">
    <location>
        <begin position="276"/>
        <end position="297"/>
    </location>
</feature>
<evidence type="ECO:0000256" key="2">
    <source>
        <dbReference type="ARBA" id="ARBA00022475"/>
    </source>
</evidence>
<keyword evidence="10 11" id="KW-0961">Cell wall biogenesis/degradation</keyword>
<dbReference type="EC" id="2.4.99.28" evidence="11"/>
<keyword evidence="11" id="KW-0997">Cell inner membrane</keyword>
<evidence type="ECO:0000256" key="11">
    <source>
        <dbReference type="HAMAP-Rule" id="MF_02079"/>
    </source>
</evidence>
<dbReference type="Pfam" id="PF01098">
    <property type="entry name" value="FTSW_RODA_SPOVE"/>
    <property type="match status" value="1"/>
</dbReference>
<dbReference type="PROSITE" id="PS00428">
    <property type="entry name" value="FTSW_RODA_SPOVE"/>
    <property type="match status" value="1"/>
</dbReference>
<dbReference type="UniPathway" id="UPA00219"/>
<dbReference type="PANTHER" id="PTHR30474">
    <property type="entry name" value="CELL CYCLE PROTEIN"/>
    <property type="match status" value="1"/>
</dbReference>
<evidence type="ECO:0000256" key="8">
    <source>
        <dbReference type="ARBA" id="ARBA00022989"/>
    </source>
</evidence>
<keyword evidence="3 11" id="KW-0328">Glycosyltransferase</keyword>
<dbReference type="EMBL" id="LXSH01000027">
    <property type="protein sequence ID" value="OAM20692.1"/>
    <property type="molecule type" value="Genomic_DNA"/>
</dbReference>
<comment type="function">
    <text evidence="11">Peptidoglycan polymerase that is essential for cell wall elongation.</text>
</comment>
<dbReference type="InterPro" id="IPR011923">
    <property type="entry name" value="RodA/MrdB"/>
</dbReference>
<comment type="catalytic activity">
    <reaction evidence="11">
        <text>[GlcNAc-(1-&gt;4)-Mur2Ac(oyl-L-Ala-gamma-D-Glu-L-Lys-D-Ala-D-Ala)](n)-di-trans,octa-cis-undecaprenyl diphosphate + beta-D-GlcNAc-(1-&gt;4)-Mur2Ac(oyl-L-Ala-gamma-D-Glu-L-Lys-D-Ala-D-Ala)-di-trans,octa-cis-undecaprenyl diphosphate = [GlcNAc-(1-&gt;4)-Mur2Ac(oyl-L-Ala-gamma-D-Glu-L-Lys-D-Ala-D-Ala)](n+1)-di-trans,octa-cis-undecaprenyl diphosphate + di-trans,octa-cis-undecaprenyl diphosphate + H(+)</text>
        <dbReference type="Rhea" id="RHEA:23708"/>
        <dbReference type="Rhea" id="RHEA-COMP:9602"/>
        <dbReference type="Rhea" id="RHEA-COMP:9603"/>
        <dbReference type="ChEBI" id="CHEBI:15378"/>
        <dbReference type="ChEBI" id="CHEBI:58405"/>
        <dbReference type="ChEBI" id="CHEBI:60033"/>
        <dbReference type="ChEBI" id="CHEBI:78435"/>
        <dbReference type="EC" id="2.4.99.28"/>
    </reaction>
</comment>
<dbReference type="RefSeq" id="WP_064106400.1">
    <property type="nucleotide sequence ID" value="NZ_LXSH01000027.1"/>
</dbReference>
<dbReference type="GO" id="GO:0009252">
    <property type="term" value="P:peptidoglycan biosynthetic process"/>
    <property type="evidence" value="ECO:0007669"/>
    <property type="project" value="UniProtKB-UniRule"/>
</dbReference>
<evidence type="ECO:0000256" key="4">
    <source>
        <dbReference type="ARBA" id="ARBA00022679"/>
    </source>
</evidence>
<evidence type="ECO:0000256" key="3">
    <source>
        <dbReference type="ARBA" id="ARBA00022676"/>
    </source>
</evidence>
<gene>
    <name evidence="11" type="primary">mrdB</name>
    <name evidence="11" type="synonym">rodA</name>
    <name evidence="12" type="ORF">A7P89_10160</name>
</gene>
<dbReference type="NCBIfam" id="TIGR02210">
    <property type="entry name" value="rodA_shape"/>
    <property type="match status" value="1"/>
</dbReference>
<feature type="transmembrane region" description="Helical" evidence="11">
    <location>
        <begin position="226"/>
        <end position="245"/>
    </location>
</feature>
<keyword evidence="2 11" id="KW-1003">Cell membrane</keyword>
<evidence type="ECO:0000256" key="5">
    <source>
        <dbReference type="ARBA" id="ARBA00022692"/>
    </source>
</evidence>
<evidence type="ECO:0000256" key="10">
    <source>
        <dbReference type="ARBA" id="ARBA00023316"/>
    </source>
</evidence>
<dbReference type="GO" id="GO:0008955">
    <property type="term" value="F:peptidoglycan glycosyltransferase activity"/>
    <property type="evidence" value="ECO:0007669"/>
    <property type="project" value="UniProtKB-UniRule"/>
</dbReference>
<accession>A0A1A9RMZ4</accession>
<dbReference type="GO" id="GO:0005886">
    <property type="term" value="C:plasma membrane"/>
    <property type="evidence" value="ECO:0007669"/>
    <property type="project" value="UniProtKB-SubCell"/>
</dbReference>
<dbReference type="GO" id="GO:0008360">
    <property type="term" value="P:regulation of cell shape"/>
    <property type="evidence" value="ECO:0007669"/>
    <property type="project" value="UniProtKB-KW"/>
</dbReference>
<feature type="transmembrane region" description="Helical" evidence="11">
    <location>
        <begin position="309"/>
        <end position="336"/>
    </location>
</feature>
<evidence type="ECO:0000313" key="12">
    <source>
        <dbReference type="EMBL" id="OAM20692.1"/>
    </source>
</evidence>
<comment type="caution">
    <text evidence="12">The sequence shown here is derived from an EMBL/GenBank/DDBJ whole genome shotgun (WGS) entry which is preliminary data.</text>
</comment>